<organism evidence="1 2">
    <name type="scientific">Falsiporphyromonas endometrii</name>
    <dbReference type="NCBI Taxonomy" id="1387297"/>
    <lineage>
        <taxon>Bacteria</taxon>
        <taxon>Pseudomonadati</taxon>
        <taxon>Bacteroidota</taxon>
        <taxon>Bacteroidia</taxon>
        <taxon>Bacteroidales</taxon>
        <taxon>Porphyromonadaceae</taxon>
        <taxon>Falsiporphyromonas</taxon>
    </lineage>
</organism>
<evidence type="ECO:0000313" key="1">
    <source>
        <dbReference type="EMBL" id="MFC4665889.1"/>
    </source>
</evidence>
<comment type="caution">
    <text evidence="1">The sequence shown here is derived from an EMBL/GenBank/DDBJ whole genome shotgun (WGS) entry which is preliminary data.</text>
</comment>
<dbReference type="EMBL" id="JBHSGO010000149">
    <property type="protein sequence ID" value="MFC4665889.1"/>
    <property type="molecule type" value="Genomic_DNA"/>
</dbReference>
<dbReference type="RefSeq" id="WP_380078420.1">
    <property type="nucleotide sequence ID" value="NZ_JBHSGO010000149.1"/>
</dbReference>
<sequence>MGILVLLTIFLTLVQLGGPVLQGGKIHSFGSEQIVISINNKNNHPDYMTRCAVKHILKRLYLLNTTTLIDTQNGTQTLLIQHQNHKLEG</sequence>
<evidence type="ECO:0000313" key="2">
    <source>
        <dbReference type="Proteomes" id="UP001596020"/>
    </source>
</evidence>
<dbReference type="Proteomes" id="UP001596020">
    <property type="component" value="Unassembled WGS sequence"/>
</dbReference>
<gene>
    <name evidence="1" type="ORF">ACFO3G_04635</name>
</gene>
<protein>
    <submittedName>
        <fullName evidence="1">Uncharacterized protein</fullName>
    </submittedName>
</protein>
<reference evidence="2" key="1">
    <citation type="journal article" date="2019" name="Int. J. Syst. Evol. Microbiol.">
        <title>The Global Catalogue of Microorganisms (GCM) 10K type strain sequencing project: providing services to taxonomists for standard genome sequencing and annotation.</title>
        <authorList>
            <consortium name="The Broad Institute Genomics Platform"/>
            <consortium name="The Broad Institute Genome Sequencing Center for Infectious Disease"/>
            <person name="Wu L."/>
            <person name="Ma J."/>
        </authorList>
    </citation>
    <scope>NUCLEOTIDE SEQUENCE [LARGE SCALE GENOMIC DNA]</scope>
    <source>
        <strain evidence="2">CGMCC 4.7357</strain>
    </source>
</reference>
<accession>A0ABV9K7H0</accession>
<name>A0ABV9K7H0_9PORP</name>
<proteinExistence type="predicted"/>
<keyword evidence="2" id="KW-1185">Reference proteome</keyword>